<evidence type="ECO:0000313" key="3">
    <source>
        <dbReference type="Proteomes" id="UP000246073"/>
    </source>
</evidence>
<dbReference type="InterPro" id="IPR036514">
    <property type="entry name" value="SGNH_hydro_sf"/>
</dbReference>
<dbReference type="RefSeq" id="WP_109368264.1">
    <property type="nucleotide sequence ID" value="NZ_OOFM01000005.1"/>
</dbReference>
<accession>A0A2P9HJS4</accession>
<dbReference type="SUPFAM" id="SSF51126">
    <property type="entry name" value="Pectin lyase-like"/>
    <property type="match status" value="1"/>
</dbReference>
<gene>
    <name evidence="2" type="ORF">OHAE_268</name>
</gene>
<dbReference type="Pfam" id="PF13472">
    <property type="entry name" value="Lipase_GDSL_2"/>
    <property type="match status" value="1"/>
</dbReference>
<dbReference type="Gene3D" id="2.160.20.10">
    <property type="entry name" value="Single-stranded right-handed beta-helix, Pectin lyase-like"/>
    <property type="match status" value="1"/>
</dbReference>
<evidence type="ECO:0000259" key="1">
    <source>
        <dbReference type="Pfam" id="PF13472"/>
    </source>
</evidence>
<dbReference type="AlphaFoldDB" id="A0A2P9HJS4"/>
<proteinExistence type="predicted"/>
<sequence>MVTITASTRETPYYPVTPTTEFPCDFPIFGQNTGEFPATDLDVEVNGIPTTDFIVVATFVDGISTDAIVRLPSGVTGEVIVRGMRTPRRTDQYANGAPLPIPAHNYSLNRVEATVQEIRRDTDKASGGLKAETAARIAEDTVLHGRVDKEIIDRINADNALRSLIGQGGAIEVPFYDSRLAASLANIKLGIKSIRTGGLASPGDGADAFYIEGDATKPGGFVSVGGRQWELAVNVPTLEMFGAKGDGTTDDTAARDAAYEYVGINGRVNLLDGKTYLVSNNDNPDGVTFEGKGQVVTAVPGGFWQRNTYADSQQHFGREYLSRAFDYIRNSQGGPSGTLKVRIFGDSTIALDIDGTNERPDDCIRQAFQDLGIPNIVVENQGVSGSKWGDEVYPAGHITDYLDGTTGLALIKYGLNDAYLGIDSLYSSMDTVLSSIRSHANGSLGAISIILVMPNSTFDSPNSRDVRWFEKVRQIYRVLARKYHCALFDTYSPFQDSQPLADLAMDNPYGDGRTVHPRGNMNRWIYGELMNTFFAGKLVGYKTNGFANEGAVSTVITAATMPSAFKSGNYHNRAVVANGWPSDGFVISEKNVDGGVLQTFYGYASGSPKIFQRHAVLGSDNWSLWTGTPQPIALSNGWVNQGDPWDIPLATATPDGLVFLSGLVTGGTTASGTIIGVLPAGLRPAKDHIFVVGANGGFVRISVHSDGTIKAMGAVDGTWTSFDGAIFRAA</sequence>
<dbReference type="EMBL" id="OOFM01000005">
    <property type="protein sequence ID" value="SPL64401.1"/>
    <property type="molecule type" value="Genomic_DNA"/>
</dbReference>
<dbReference type="GO" id="GO:0016788">
    <property type="term" value="F:hydrolase activity, acting on ester bonds"/>
    <property type="evidence" value="ECO:0007669"/>
    <property type="project" value="UniProtKB-ARBA"/>
</dbReference>
<dbReference type="InterPro" id="IPR013830">
    <property type="entry name" value="SGNH_hydro"/>
</dbReference>
<evidence type="ECO:0000313" key="2">
    <source>
        <dbReference type="EMBL" id="SPL64401.1"/>
    </source>
</evidence>
<dbReference type="InterPro" id="IPR012334">
    <property type="entry name" value="Pectin_lyas_fold"/>
</dbReference>
<protein>
    <recommendedName>
        <fullName evidence="1">SGNH hydrolase-type esterase domain-containing protein</fullName>
    </recommendedName>
</protein>
<name>A0A2P9HJS4_9HYPH</name>
<dbReference type="SUPFAM" id="SSF52266">
    <property type="entry name" value="SGNH hydrolase"/>
    <property type="match status" value="1"/>
</dbReference>
<feature type="domain" description="SGNH hydrolase-type esterase" evidence="1">
    <location>
        <begin position="343"/>
        <end position="518"/>
    </location>
</feature>
<dbReference type="InterPro" id="IPR011050">
    <property type="entry name" value="Pectin_lyase_fold/virulence"/>
</dbReference>
<reference evidence="3" key="1">
    <citation type="submission" date="2017-12" db="EMBL/GenBank/DDBJ databases">
        <authorList>
            <person name="Diaz M."/>
        </authorList>
    </citation>
    <scope>NUCLEOTIDE SEQUENCE [LARGE SCALE GENOMIC DNA]</scope>
    <source>
        <strain evidence="3">FI11154</strain>
    </source>
</reference>
<dbReference type="Proteomes" id="UP000246073">
    <property type="component" value="Unassembled WGS sequence"/>
</dbReference>
<organism evidence="2 3">
    <name type="scientific">Ochrobactrum soli</name>
    <dbReference type="NCBI Taxonomy" id="2448455"/>
    <lineage>
        <taxon>Bacteria</taxon>
        <taxon>Pseudomonadati</taxon>
        <taxon>Pseudomonadota</taxon>
        <taxon>Alphaproteobacteria</taxon>
        <taxon>Hyphomicrobiales</taxon>
        <taxon>Brucellaceae</taxon>
        <taxon>Brucella/Ochrobactrum group</taxon>
        <taxon>Ochrobactrum</taxon>
    </lineage>
</organism>
<dbReference type="Gene3D" id="3.40.50.1110">
    <property type="entry name" value="SGNH hydrolase"/>
    <property type="match status" value="1"/>
</dbReference>